<evidence type="ECO:0000313" key="2">
    <source>
        <dbReference type="EMBL" id="AWM32333.1"/>
    </source>
</evidence>
<keyword evidence="3" id="KW-1185">Reference proteome</keyword>
<dbReference type="Pfam" id="PF18922">
    <property type="entry name" value="DUF5672"/>
    <property type="match status" value="1"/>
</dbReference>
<proteinExistence type="predicted"/>
<evidence type="ECO:0000313" key="3">
    <source>
        <dbReference type="Proteomes" id="UP000245999"/>
    </source>
</evidence>
<feature type="domain" description="DUF5672" evidence="1">
    <location>
        <begin position="68"/>
        <end position="238"/>
    </location>
</feature>
<dbReference type="AlphaFoldDB" id="A0A2Z3GFK1"/>
<dbReference type="OrthoDB" id="7391526at2"/>
<protein>
    <recommendedName>
        <fullName evidence="1">DUF5672 domain-containing protein</fullName>
    </recommendedName>
</protein>
<sequence length="259" mass="30441">MKKNLVTVVIPIHLEEPSALEKISLAQTLAVLHRHPIAFMTPIGLDTTWYEEFCRGKAAVRFERFDWRGHEAHGELQTNPAFYARFLPYEYMLVVHMDAFVFRDELEKWCRAGYDYAGAVIYNPVWQNPGSALRRLTGFNYPEYFGNGGFSLKKTGTFHRLTTRFRFYINAYHWVRRRRKLGFLDDLFLAQHFPKLSASFRIMPKALAQQFGAAYEFGNAEDLPFTNQDNDTLPFGIHGWIQYQPEYWKPVIRRYGHLI</sequence>
<organism evidence="2 3">
    <name type="scientific">Hymenobacter nivis</name>
    <dbReference type="NCBI Taxonomy" id="1850093"/>
    <lineage>
        <taxon>Bacteria</taxon>
        <taxon>Pseudomonadati</taxon>
        <taxon>Bacteroidota</taxon>
        <taxon>Cytophagia</taxon>
        <taxon>Cytophagales</taxon>
        <taxon>Hymenobacteraceae</taxon>
        <taxon>Hymenobacter</taxon>
    </lineage>
</organism>
<reference evidence="3" key="1">
    <citation type="submission" date="2018-04" db="EMBL/GenBank/DDBJ databases">
        <title>Complete genome of Antarctic heterotrophic bacterium Hymenobacter nivis.</title>
        <authorList>
            <person name="Terashima M."/>
        </authorList>
    </citation>
    <scope>NUCLEOTIDE SEQUENCE [LARGE SCALE GENOMIC DNA]</scope>
    <source>
        <strain evidence="3">NBRC 111535</strain>
    </source>
</reference>
<dbReference type="RefSeq" id="WP_109655446.1">
    <property type="nucleotide sequence ID" value="NZ_CP029145.1"/>
</dbReference>
<dbReference type="Proteomes" id="UP000245999">
    <property type="component" value="Chromosome"/>
</dbReference>
<name>A0A2Z3GFK1_9BACT</name>
<dbReference type="EMBL" id="CP029145">
    <property type="protein sequence ID" value="AWM32333.1"/>
    <property type="molecule type" value="Genomic_DNA"/>
</dbReference>
<dbReference type="KEGG" id="hnv:DDQ68_05720"/>
<gene>
    <name evidence="2" type="ORF">DDQ68_05720</name>
</gene>
<dbReference type="InterPro" id="IPR043729">
    <property type="entry name" value="DUF5672"/>
</dbReference>
<evidence type="ECO:0000259" key="1">
    <source>
        <dbReference type="Pfam" id="PF18922"/>
    </source>
</evidence>
<accession>A0A2Z3GFK1</accession>